<evidence type="ECO:0000313" key="1">
    <source>
        <dbReference type="EMBL" id="PIL26950.1"/>
    </source>
</evidence>
<accession>A0A2G8RZJ9</accession>
<dbReference type="EMBL" id="AYKW01000034">
    <property type="protein sequence ID" value="PIL26950.1"/>
    <property type="molecule type" value="Genomic_DNA"/>
</dbReference>
<proteinExistence type="predicted"/>
<dbReference type="OrthoDB" id="2758769at2759"/>
<protein>
    <submittedName>
        <fullName evidence="1">Uncharacterized protein</fullName>
    </submittedName>
</protein>
<organism evidence="1 2">
    <name type="scientific">Ganoderma sinense ZZ0214-1</name>
    <dbReference type="NCBI Taxonomy" id="1077348"/>
    <lineage>
        <taxon>Eukaryota</taxon>
        <taxon>Fungi</taxon>
        <taxon>Dikarya</taxon>
        <taxon>Basidiomycota</taxon>
        <taxon>Agaricomycotina</taxon>
        <taxon>Agaricomycetes</taxon>
        <taxon>Polyporales</taxon>
        <taxon>Polyporaceae</taxon>
        <taxon>Ganoderma</taxon>
    </lineage>
</organism>
<gene>
    <name evidence="1" type="ORF">GSI_10088</name>
</gene>
<name>A0A2G8RZJ9_9APHY</name>
<evidence type="ECO:0000313" key="2">
    <source>
        <dbReference type="Proteomes" id="UP000230002"/>
    </source>
</evidence>
<comment type="caution">
    <text evidence="1">The sequence shown here is derived from an EMBL/GenBank/DDBJ whole genome shotgun (WGS) entry which is preliminary data.</text>
</comment>
<reference evidence="1 2" key="1">
    <citation type="journal article" date="2015" name="Sci. Rep.">
        <title>Chromosome-level genome map provides insights into diverse defense mechanisms in the medicinal fungus Ganoderma sinense.</title>
        <authorList>
            <person name="Zhu Y."/>
            <person name="Xu J."/>
            <person name="Sun C."/>
            <person name="Zhou S."/>
            <person name="Xu H."/>
            <person name="Nelson D.R."/>
            <person name="Qian J."/>
            <person name="Song J."/>
            <person name="Luo H."/>
            <person name="Xiang L."/>
            <person name="Li Y."/>
            <person name="Xu Z."/>
            <person name="Ji A."/>
            <person name="Wang L."/>
            <person name="Lu S."/>
            <person name="Hayward A."/>
            <person name="Sun W."/>
            <person name="Li X."/>
            <person name="Schwartz D.C."/>
            <person name="Wang Y."/>
            <person name="Chen S."/>
        </authorList>
    </citation>
    <scope>NUCLEOTIDE SEQUENCE [LARGE SCALE GENOMIC DNA]</scope>
    <source>
        <strain evidence="1 2">ZZ0214-1</strain>
    </source>
</reference>
<dbReference type="AlphaFoldDB" id="A0A2G8RZJ9"/>
<dbReference type="Proteomes" id="UP000230002">
    <property type="component" value="Unassembled WGS sequence"/>
</dbReference>
<keyword evidence="2" id="KW-1185">Reference proteome</keyword>
<sequence>MSYQVLTEAELLSGLQPGSRIISPSAITCIKHPDGQWWNWSNNVCTGRTLQAAHVITAGSKAYCPNEGRERYVKHADGRWLSTVTQPANGPFTLNAPAGHSSGHHAAAGRLREVEQAIYHSGVVPITDTLVRFNVPVSSAARGDVRDKDRQAFTADLTMREKVSIRFGFPFIEASEYKARQHNLKRGGLPITRGQLAMIVADEIERAAAALRQINVHIARGANGLPVGVQDLILVDVKRVSDGSLQPTIAVRGA</sequence>